<reference evidence="2 3" key="1">
    <citation type="journal article" date="2016" name="Nat. Commun.">
        <title>Thousands of microbial genomes shed light on interconnected biogeochemical processes in an aquifer system.</title>
        <authorList>
            <person name="Anantharaman K."/>
            <person name="Brown C.T."/>
            <person name="Hug L.A."/>
            <person name="Sharon I."/>
            <person name="Castelle C.J."/>
            <person name="Probst A.J."/>
            <person name="Thomas B.C."/>
            <person name="Singh A."/>
            <person name="Wilkins M.J."/>
            <person name="Karaoz U."/>
            <person name="Brodie E.L."/>
            <person name="Williams K.H."/>
            <person name="Hubbard S.S."/>
            <person name="Banfield J.F."/>
        </authorList>
    </citation>
    <scope>NUCLEOTIDE SEQUENCE [LARGE SCALE GENOMIC DNA]</scope>
</reference>
<name>A0A1F5ZS30_9BACT</name>
<dbReference type="Proteomes" id="UP000177383">
    <property type="component" value="Unassembled WGS sequence"/>
</dbReference>
<feature type="region of interest" description="Disordered" evidence="1">
    <location>
        <begin position="1"/>
        <end position="62"/>
    </location>
</feature>
<dbReference type="AlphaFoldDB" id="A0A1F5ZS30"/>
<dbReference type="EMBL" id="MFJE01000004">
    <property type="protein sequence ID" value="OGG15259.1"/>
    <property type="molecule type" value="Genomic_DNA"/>
</dbReference>
<gene>
    <name evidence="2" type="ORF">A2773_03635</name>
</gene>
<feature type="compositionally biased region" description="Basic and acidic residues" evidence="1">
    <location>
        <begin position="1"/>
        <end position="17"/>
    </location>
</feature>
<accession>A0A1F5ZS30</accession>
<protein>
    <submittedName>
        <fullName evidence="2">Uncharacterized protein</fullName>
    </submittedName>
</protein>
<comment type="caution">
    <text evidence="2">The sequence shown here is derived from an EMBL/GenBank/DDBJ whole genome shotgun (WGS) entry which is preliminary data.</text>
</comment>
<feature type="compositionally biased region" description="Low complexity" evidence="1">
    <location>
        <begin position="18"/>
        <end position="47"/>
    </location>
</feature>
<sequence length="62" mass="6656">MADKKQNYSQRSDDNKNKSGMKGGKSSFSKDQSSGSTTGQTDTSGMGEMENSNIRGTTDLDQ</sequence>
<organism evidence="2 3">
    <name type="scientific">Candidatus Gottesmanbacteria bacterium RIFCSPHIGHO2_01_FULL_39_10</name>
    <dbReference type="NCBI Taxonomy" id="1798375"/>
    <lineage>
        <taxon>Bacteria</taxon>
        <taxon>Candidatus Gottesmaniibacteriota</taxon>
    </lineage>
</organism>
<evidence type="ECO:0000313" key="2">
    <source>
        <dbReference type="EMBL" id="OGG15259.1"/>
    </source>
</evidence>
<evidence type="ECO:0000256" key="1">
    <source>
        <dbReference type="SAM" id="MobiDB-lite"/>
    </source>
</evidence>
<proteinExistence type="predicted"/>
<evidence type="ECO:0000313" key="3">
    <source>
        <dbReference type="Proteomes" id="UP000177383"/>
    </source>
</evidence>